<protein>
    <recommendedName>
        <fullName evidence="4">F-box domain-containing protein</fullName>
    </recommendedName>
</protein>
<evidence type="ECO:0000313" key="2">
    <source>
        <dbReference type="EMBL" id="GFR39997.1"/>
    </source>
</evidence>
<feature type="compositionally biased region" description="Low complexity" evidence="1">
    <location>
        <begin position="134"/>
        <end position="152"/>
    </location>
</feature>
<sequence>MPSPNFSMVPARTACMELSPAVPDLPALALQVVGSFLPQRSVAACRLVCRQWRAAFTGSVQHVCIQVLLDPHLTDLQIAAAAAAFPAATSATLLLPNCAFAPFNPYDSAGAVTAARTALGRRSAAANEARRAALRAAAEQQQQQEQGQQQRRQQQHGTLAEAESARGAAAAGAEAARAPSTSPSPFPSLDPHDAGRAAVHAALQSLRNHLPGLQRLQIGDAQRPTPRPGPLAALAQCLPTPSFSCSTTPATPTAVQLLAVAHTSLPSAPAACSWSYPASLVPLEGAVGWAHHQQDVAQQAAEQAVAAAHRA</sequence>
<dbReference type="AlphaFoldDB" id="A0AAD3HGI3"/>
<accession>A0AAD3HGI3</accession>
<name>A0AAD3HGI3_9CHLO</name>
<dbReference type="Gene3D" id="1.20.1280.50">
    <property type="match status" value="1"/>
</dbReference>
<evidence type="ECO:0008006" key="4">
    <source>
        <dbReference type="Google" id="ProtNLM"/>
    </source>
</evidence>
<reference evidence="2 3" key="1">
    <citation type="journal article" date="2021" name="Sci. Rep.">
        <title>Genome sequencing of the multicellular alga Astrephomene provides insights into convergent evolution of germ-soma differentiation.</title>
        <authorList>
            <person name="Yamashita S."/>
            <person name="Yamamoto K."/>
            <person name="Matsuzaki R."/>
            <person name="Suzuki S."/>
            <person name="Yamaguchi H."/>
            <person name="Hirooka S."/>
            <person name="Minakuchi Y."/>
            <person name="Miyagishima S."/>
            <person name="Kawachi M."/>
            <person name="Toyoda A."/>
            <person name="Nozaki H."/>
        </authorList>
    </citation>
    <scope>NUCLEOTIDE SEQUENCE [LARGE SCALE GENOMIC DNA]</scope>
    <source>
        <strain evidence="2 3">NIES-4017</strain>
    </source>
</reference>
<feature type="compositionally biased region" description="Low complexity" evidence="1">
    <location>
        <begin position="160"/>
        <end position="178"/>
    </location>
</feature>
<dbReference type="Proteomes" id="UP001054857">
    <property type="component" value="Unassembled WGS sequence"/>
</dbReference>
<proteinExistence type="predicted"/>
<dbReference type="CDD" id="cd09917">
    <property type="entry name" value="F-box_SF"/>
    <property type="match status" value="1"/>
</dbReference>
<evidence type="ECO:0000256" key="1">
    <source>
        <dbReference type="SAM" id="MobiDB-lite"/>
    </source>
</evidence>
<organism evidence="2 3">
    <name type="scientific">Astrephomene gubernaculifera</name>
    <dbReference type="NCBI Taxonomy" id="47775"/>
    <lineage>
        <taxon>Eukaryota</taxon>
        <taxon>Viridiplantae</taxon>
        <taxon>Chlorophyta</taxon>
        <taxon>core chlorophytes</taxon>
        <taxon>Chlorophyceae</taxon>
        <taxon>CS clade</taxon>
        <taxon>Chlamydomonadales</taxon>
        <taxon>Astrephomenaceae</taxon>
        <taxon>Astrephomene</taxon>
    </lineage>
</organism>
<dbReference type="SUPFAM" id="SSF81383">
    <property type="entry name" value="F-box domain"/>
    <property type="match status" value="1"/>
</dbReference>
<feature type="non-terminal residue" evidence="2">
    <location>
        <position position="311"/>
    </location>
</feature>
<feature type="region of interest" description="Disordered" evidence="1">
    <location>
        <begin position="130"/>
        <end position="193"/>
    </location>
</feature>
<comment type="caution">
    <text evidence="2">The sequence shown here is derived from an EMBL/GenBank/DDBJ whole genome shotgun (WGS) entry which is preliminary data.</text>
</comment>
<dbReference type="InterPro" id="IPR036047">
    <property type="entry name" value="F-box-like_dom_sf"/>
</dbReference>
<gene>
    <name evidence="2" type="ORF">Agub_g531</name>
</gene>
<evidence type="ECO:0000313" key="3">
    <source>
        <dbReference type="Proteomes" id="UP001054857"/>
    </source>
</evidence>
<dbReference type="EMBL" id="BMAR01000001">
    <property type="protein sequence ID" value="GFR39997.1"/>
    <property type="molecule type" value="Genomic_DNA"/>
</dbReference>
<keyword evidence="3" id="KW-1185">Reference proteome</keyword>